<proteinExistence type="predicted"/>
<gene>
    <name evidence="1" type="ORF">M0L20_06555</name>
</gene>
<comment type="caution">
    <text evidence="1">The sequence shown here is derived from an EMBL/GenBank/DDBJ whole genome shotgun (WGS) entry which is preliminary data.</text>
</comment>
<evidence type="ECO:0000313" key="2">
    <source>
        <dbReference type="Proteomes" id="UP001202180"/>
    </source>
</evidence>
<keyword evidence="2" id="KW-1185">Reference proteome</keyword>
<organism evidence="1 2">
    <name type="scientific">Spirosoma liriopis</name>
    <dbReference type="NCBI Taxonomy" id="2937440"/>
    <lineage>
        <taxon>Bacteria</taxon>
        <taxon>Pseudomonadati</taxon>
        <taxon>Bacteroidota</taxon>
        <taxon>Cytophagia</taxon>
        <taxon>Cytophagales</taxon>
        <taxon>Cytophagaceae</taxon>
        <taxon>Spirosoma</taxon>
    </lineage>
</organism>
<reference evidence="1 2" key="1">
    <citation type="submission" date="2022-04" db="EMBL/GenBank/DDBJ databases">
        <title>Spirosoma sp. strain RP8 genome sequencing and assembly.</title>
        <authorList>
            <person name="Jung Y."/>
        </authorList>
    </citation>
    <scope>NUCLEOTIDE SEQUENCE [LARGE SCALE GENOMIC DNA]</scope>
    <source>
        <strain evidence="1 2">RP8</strain>
    </source>
</reference>
<dbReference type="Proteomes" id="UP001202180">
    <property type="component" value="Unassembled WGS sequence"/>
</dbReference>
<accession>A0ABT0HH90</accession>
<protein>
    <submittedName>
        <fullName evidence="1">Uncharacterized protein</fullName>
    </submittedName>
</protein>
<dbReference type="RefSeq" id="WP_232560058.1">
    <property type="nucleotide sequence ID" value="NZ_JALPRF010000001.1"/>
</dbReference>
<evidence type="ECO:0000313" key="1">
    <source>
        <dbReference type="EMBL" id="MCK8491508.1"/>
    </source>
</evidence>
<name>A0ABT0HH90_9BACT</name>
<sequence>METPNPFLEMEPDAECPPHLKAEIFSEIDLIRDFATVTELYVGHLFGVVSVLANPAQ</sequence>
<dbReference type="EMBL" id="JALPRF010000001">
    <property type="protein sequence ID" value="MCK8491508.1"/>
    <property type="molecule type" value="Genomic_DNA"/>
</dbReference>